<feature type="transmembrane region" description="Helical" evidence="1">
    <location>
        <begin position="129"/>
        <end position="147"/>
    </location>
</feature>
<name>A0A380KZT1_9STRE</name>
<feature type="transmembrane region" description="Helical" evidence="1">
    <location>
        <begin position="153"/>
        <end position="170"/>
    </location>
</feature>
<feature type="transmembrane region" description="Helical" evidence="1">
    <location>
        <begin position="16"/>
        <end position="33"/>
    </location>
</feature>
<keyword evidence="3" id="KW-1185">Reference proteome</keyword>
<feature type="transmembrane region" description="Helical" evidence="1">
    <location>
        <begin position="97"/>
        <end position="117"/>
    </location>
</feature>
<keyword evidence="1" id="KW-0812">Transmembrane</keyword>
<protein>
    <submittedName>
        <fullName evidence="2">Membrane protein</fullName>
    </submittedName>
</protein>
<feature type="transmembrane region" description="Helical" evidence="1">
    <location>
        <begin position="39"/>
        <end position="61"/>
    </location>
</feature>
<gene>
    <name evidence="2" type="ORF">NCTC13765_01786</name>
</gene>
<evidence type="ECO:0000313" key="3">
    <source>
        <dbReference type="Proteomes" id="UP000254634"/>
    </source>
</evidence>
<sequence>MKLKTELRELSKRRTLLFGLVAFVLGVVVLWNGSAVTHLSITLLAIYLIGTGLSDLFLHLVLRRKEISITSSFWRIFVGIGLDLLNDFTSLPLNTLLILLGCYQLFMAAIYGVTFVLFRQNKIKGSWRFLFDTLLYGGIGISTIIAPNADSDLQFLFLGIYLIALGISNLRDGLFFDNDKDRNIVRRRMRVSLPIVIAAFIPAERLNQFNKILQGENPEQQAQSRHIVEEVLPSDLEVFVHTSETSFLGAIGHVDICYKGKVISYGNYDPFSERLFGTVGDGVLFKVDKKAYIELCKKESKKTLFGYSLHLTKEQEQAVEERLAEIDQLTYAWEPSSELKDGQHIYPYHLKYDLGAEVYKFKSGRFKTYFVLSTNCVLLADSILGKAGTDIVSPRGIIAPGTYQNYLQYELESSRSLVIAENIYQ</sequence>
<accession>A0A380KZT1</accession>
<feature type="transmembrane region" description="Helical" evidence="1">
    <location>
        <begin position="73"/>
        <end position="91"/>
    </location>
</feature>
<organism evidence="2 3">
    <name type="scientific">Streptococcus massiliensis</name>
    <dbReference type="NCBI Taxonomy" id="313439"/>
    <lineage>
        <taxon>Bacteria</taxon>
        <taxon>Bacillati</taxon>
        <taxon>Bacillota</taxon>
        <taxon>Bacilli</taxon>
        <taxon>Lactobacillales</taxon>
        <taxon>Streptococcaceae</taxon>
        <taxon>Streptococcus</taxon>
    </lineage>
</organism>
<dbReference type="STRING" id="1123307.GCA_000380065_01460"/>
<dbReference type="AlphaFoldDB" id="A0A380KZT1"/>
<reference evidence="2" key="1">
    <citation type="submission" date="2018-06" db="EMBL/GenBank/DDBJ databases">
        <authorList>
            <consortium name="Pathogen Informatics"/>
            <person name="Doyle S."/>
        </authorList>
    </citation>
    <scope>NUCLEOTIDE SEQUENCE [LARGE SCALE GENOMIC DNA]</scope>
    <source>
        <strain evidence="2">NCTC13765</strain>
    </source>
</reference>
<evidence type="ECO:0000256" key="1">
    <source>
        <dbReference type="SAM" id="Phobius"/>
    </source>
</evidence>
<keyword evidence="1" id="KW-0472">Membrane</keyword>
<evidence type="ECO:0000313" key="2">
    <source>
        <dbReference type="EMBL" id="SUN77269.1"/>
    </source>
</evidence>
<proteinExistence type="predicted"/>
<dbReference type="EMBL" id="UHFR01000005">
    <property type="protein sequence ID" value="SUN77269.1"/>
    <property type="molecule type" value="Genomic_DNA"/>
</dbReference>
<dbReference type="Proteomes" id="UP000254634">
    <property type="component" value="Unassembled WGS sequence"/>
</dbReference>
<keyword evidence="1" id="KW-1133">Transmembrane helix</keyword>